<dbReference type="Proteomes" id="UP001524478">
    <property type="component" value="Unassembled WGS sequence"/>
</dbReference>
<protein>
    <submittedName>
        <fullName evidence="1">DUF1905 domain-containing protein</fullName>
    </submittedName>
</protein>
<sequence>MQYTFRGSLLKEGGRTFISIPFNVWEVLGQKGLIPVKVTINDFNFECKLVPKGNGKYYIPIVKDVLKIINSSEELDISFEIISHLTRINNNSPYSIENPIRKIDSIRIIKSRDGLCGQGCVAMLTGVSIEEVITLMKAKTSLSKVIEALDYYGIRHSDKMVYKLKKDQKLPKCCIINTSGHLILFYDGKYYDSSIGILEDFDLNKITGYLEIIL</sequence>
<comment type="caution">
    <text evidence="1">The sequence shown here is derived from an EMBL/GenBank/DDBJ whole genome shotgun (WGS) entry which is preliminary data.</text>
</comment>
<evidence type="ECO:0000313" key="1">
    <source>
        <dbReference type="EMBL" id="MCQ4924535.1"/>
    </source>
</evidence>
<keyword evidence="2" id="KW-1185">Reference proteome</keyword>
<organism evidence="1 2">
    <name type="scientific">Tissierella carlieri</name>
    <dbReference type="NCBI Taxonomy" id="689904"/>
    <lineage>
        <taxon>Bacteria</taxon>
        <taxon>Bacillati</taxon>
        <taxon>Bacillota</taxon>
        <taxon>Tissierellia</taxon>
        <taxon>Tissierellales</taxon>
        <taxon>Tissierellaceae</taxon>
        <taxon>Tissierella</taxon>
    </lineage>
</organism>
<reference evidence="1 2" key="1">
    <citation type="submission" date="2022-06" db="EMBL/GenBank/DDBJ databases">
        <title>Isolation of gut microbiota from human fecal samples.</title>
        <authorList>
            <person name="Pamer E.G."/>
            <person name="Barat B."/>
            <person name="Waligurski E."/>
            <person name="Medina S."/>
            <person name="Paddock L."/>
            <person name="Mostad J."/>
        </authorList>
    </citation>
    <scope>NUCLEOTIDE SEQUENCE [LARGE SCALE GENOMIC DNA]</scope>
    <source>
        <strain evidence="1 2">DFI.7.95</strain>
    </source>
</reference>
<proteinExistence type="predicted"/>
<gene>
    <name evidence="1" type="ORF">NE686_15645</name>
</gene>
<dbReference type="RefSeq" id="WP_216556040.1">
    <property type="nucleotide sequence ID" value="NZ_JAHLOH010000017.1"/>
</dbReference>
<dbReference type="InterPro" id="IPR015018">
    <property type="entry name" value="DUF1905"/>
</dbReference>
<name>A0ABT1SDI5_9FIRM</name>
<dbReference type="Pfam" id="PF08922">
    <property type="entry name" value="DUF1905"/>
    <property type="match status" value="1"/>
</dbReference>
<dbReference type="EMBL" id="JANGAC010000013">
    <property type="protein sequence ID" value="MCQ4924535.1"/>
    <property type="molecule type" value="Genomic_DNA"/>
</dbReference>
<evidence type="ECO:0000313" key="2">
    <source>
        <dbReference type="Proteomes" id="UP001524478"/>
    </source>
</evidence>
<accession>A0ABT1SDI5</accession>